<dbReference type="EMBL" id="DYDO01000005">
    <property type="protein sequence ID" value="DBA25068.1"/>
    <property type="molecule type" value="Genomic_DNA"/>
</dbReference>
<proteinExistence type="predicted"/>
<keyword evidence="1" id="KW-0472">Membrane</keyword>
<gene>
    <name evidence="2" type="ORF">GDO54_012641</name>
</gene>
<evidence type="ECO:0000313" key="3">
    <source>
        <dbReference type="Proteomes" id="UP001181693"/>
    </source>
</evidence>
<name>A0AAV3AII2_PYXAD</name>
<keyword evidence="1" id="KW-0812">Transmembrane</keyword>
<feature type="transmembrane region" description="Helical" evidence="1">
    <location>
        <begin position="30"/>
        <end position="48"/>
    </location>
</feature>
<evidence type="ECO:0000313" key="2">
    <source>
        <dbReference type="EMBL" id="DBA25068.1"/>
    </source>
</evidence>
<dbReference type="AlphaFoldDB" id="A0AAV3AII2"/>
<keyword evidence="1" id="KW-1133">Transmembrane helix</keyword>
<reference evidence="2" key="1">
    <citation type="thesis" date="2020" institute="ProQuest LLC" country="789 East Eisenhower Parkway, Ann Arbor, MI, USA">
        <title>Comparative Genomics and Chromosome Evolution.</title>
        <authorList>
            <person name="Mudd A.B."/>
        </authorList>
    </citation>
    <scope>NUCLEOTIDE SEQUENCE</scope>
    <source>
        <strain evidence="2">1538</strain>
        <tissue evidence="2">Blood</tissue>
    </source>
</reference>
<dbReference type="Proteomes" id="UP001181693">
    <property type="component" value="Unassembled WGS sequence"/>
</dbReference>
<accession>A0AAV3AII2</accession>
<evidence type="ECO:0000256" key="1">
    <source>
        <dbReference type="SAM" id="Phobius"/>
    </source>
</evidence>
<keyword evidence="3" id="KW-1185">Reference proteome</keyword>
<sequence>MTYDHIYFDCLSVLFILMIYKTVPGSISFRISYLGLLFVLFLFLFIKIDDCLSCPGSEFLLFKCDTQSKGFFLPSLLRVHRRLPGVFSTWLTTS</sequence>
<comment type="caution">
    <text evidence="2">The sequence shown here is derived from an EMBL/GenBank/DDBJ whole genome shotgun (WGS) entry which is preliminary data.</text>
</comment>
<protein>
    <submittedName>
        <fullName evidence="2">Uncharacterized protein</fullName>
    </submittedName>
</protein>
<organism evidence="2 3">
    <name type="scientific">Pyxicephalus adspersus</name>
    <name type="common">African bullfrog</name>
    <dbReference type="NCBI Taxonomy" id="30357"/>
    <lineage>
        <taxon>Eukaryota</taxon>
        <taxon>Metazoa</taxon>
        <taxon>Chordata</taxon>
        <taxon>Craniata</taxon>
        <taxon>Vertebrata</taxon>
        <taxon>Euteleostomi</taxon>
        <taxon>Amphibia</taxon>
        <taxon>Batrachia</taxon>
        <taxon>Anura</taxon>
        <taxon>Neobatrachia</taxon>
        <taxon>Ranoidea</taxon>
        <taxon>Pyxicephalidae</taxon>
        <taxon>Pyxicephalinae</taxon>
        <taxon>Pyxicephalus</taxon>
    </lineage>
</organism>